<sequence length="255" mass="27335">MAGLKSGFFLGFKLVAVKIIPETYSCVTTTQKPATTKLLPAVKVQVPAATTHKPTTAKSLTAATKQMSAANKIHTATTRKHATTKLLPTANMQMPTAIEQIHTATVQAPDTLSSPTCKPSANQATNEPACHLPATYQPLSFHASRPVPISPLGNSQIGQLGKAISPKPNLGGAAAQFESLPNGEWNDRLSNNENHAPNLVNEFRCMKKTQLALCQCKLGSSQTVRDSIPFTSNVLNPGAYDTEKEFKIEFLNAKM</sequence>
<reference evidence="1" key="1">
    <citation type="submission" date="2022-04" db="EMBL/GenBank/DDBJ databases">
        <title>Genome of the entomopathogenic fungus Entomophthora muscae.</title>
        <authorList>
            <person name="Elya C."/>
            <person name="Lovett B.R."/>
            <person name="Lee E."/>
            <person name="Macias A.M."/>
            <person name="Hajek A.E."/>
            <person name="De Bivort B.L."/>
            <person name="Kasson M.T."/>
            <person name="De Fine Licht H.H."/>
            <person name="Stajich J.E."/>
        </authorList>
    </citation>
    <scope>NUCLEOTIDE SEQUENCE</scope>
    <source>
        <strain evidence="1">Berkeley</strain>
    </source>
</reference>
<organism evidence="1 2">
    <name type="scientific">Entomophthora muscae</name>
    <dbReference type="NCBI Taxonomy" id="34485"/>
    <lineage>
        <taxon>Eukaryota</taxon>
        <taxon>Fungi</taxon>
        <taxon>Fungi incertae sedis</taxon>
        <taxon>Zoopagomycota</taxon>
        <taxon>Entomophthoromycotina</taxon>
        <taxon>Entomophthoromycetes</taxon>
        <taxon>Entomophthorales</taxon>
        <taxon>Entomophthoraceae</taxon>
        <taxon>Entomophthora</taxon>
    </lineage>
</organism>
<accession>A0ACC2ST53</accession>
<gene>
    <name evidence="1" type="ORF">DSO57_1019621</name>
</gene>
<evidence type="ECO:0000313" key="2">
    <source>
        <dbReference type="Proteomes" id="UP001165960"/>
    </source>
</evidence>
<comment type="caution">
    <text evidence="1">The sequence shown here is derived from an EMBL/GenBank/DDBJ whole genome shotgun (WGS) entry which is preliminary data.</text>
</comment>
<name>A0ACC2ST53_9FUNG</name>
<dbReference type="EMBL" id="QTSX02004349">
    <property type="protein sequence ID" value="KAJ9065442.1"/>
    <property type="molecule type" value="Genomic_DNA"/>
</dbReference>
<dbReference type="Proteomes" id="UP001165960">
    <property type="component" value="Unassembled WGS sequence"/>
</dbReference>
<protein>
    <submittedName>
        <fullName evidence="1">Uncharacterized protein</fullName>
    </submittedName>
</protein>
<evidence type="ECO:0000313" key="1">
    <source>
        <dbReference type="EMBL" id="KAJ9065442.1"/>
    </source>
</evidence>
<keyword evidence="2" id="KW-1185">Reference proteome</keyword>
<proteinExistence type="predicted"/>